<dbReference type="EMBL" id="PHWZ01000751">
    <property type="protein sequence ID" value="TEY32132.1"/>
    <property type="molecule type" value="Genomic_DNA"/>
</dbReference>
<evidence type="ECO:0000313" key="3">
    <source>
        <dbReference type="Proteomes" id="UP000297299"/>
    </source>
</evidence>
<feature type="chain" id="PRO_5021449362" evidence="1">
    <location>
        <begin position="34"/>
        <end position="62"/>
    </location>
</feature>
<gene>
    <name evidence="2" type="ORF">BOTCAL_0755g00020</name>
</gene>
<reference evidence="2 3" key="1">
    <citation type="submission" date="2017-11" db="EMBL/GenBank/DDBJ databases">
        <title>Comparative genomics of Botrytis spp.</title>
        <authorList>
            <person name="Valero-Jimenez C.A."/>
            <person name="Tapia P."/>
            <person name="Veloso J."/>
            <person name="Silva-Moreno E."/>
            <person name="Staats M."/>
            <person name="Valdes J.H."/>
            <person name="Van Kan J.A.L."/>
        </authorList>
    </citation>
    <scope>NUCLEOTIDE SEQUENCE [LARGE SCALE GENOMIC DNA]</scope>
    <source>
        <strain evidence="2 3">MUCL2830</strain>
    </source>
</reference>
<keyword evidence="3" id="KW-1185">Reference proteome</keyword>
<proteinExistence type="predicted"/>
<accession>A0A4Y8CGH2</accession>
<keyword evidence="1" id="KW-0732">Signal</keyword>
<name>A0A4Y8CGH2_9HELO</name>
<feature type="signal peptide" evidence="1">
    <location>
        <begin position="1"/>
        <end position="33"/>
    </location>
</feature>
<dbReference type="AlphaFoldDB" id="A0A4Y8CGH2"/>
<evidence type="ECO:0000313" key="2">
    <source>
        <dbReference type="EMBL" id="TEY32132.1"/>
    </source>
</evidence>
<organism evidence="2 3">
    <name type="scientific">Botryotinia calthae</name>
    <dbReference type="NCBI Taxonomy" id="38488"/>
    <lineage>
        <taxon>Eukaryota</taxon>
        <taxon>Fungi</taxon>
        <taxon>Dikarya</taxon>
        <taxon>Ascomycota</taxon>
        <taxon>Pezizomycotina</taxon>
        <taxon>Leotiomycetes</taxon>
        <taxon>Helotiales</taxon>
        <taxon>Sclerotiniaceae</taxon>
        <taxon>Botryotinia</taxon>
    </lineage>
</organism>
<dbReference type="Proteomes" id="UP000297299">
    <property type="component" value="Unassembled WGS sequence"/>
</dbReference>
<sequence>MVRASKARVDIMPGPGKAACALFCLLLAAVLEMQPCQLQLSPPTLLPDNSAISQNRVPNPQQ</sequence>
<comment type="caution">
    <text evidence="2">The sequence shown here is derived from an EMBL/GenBank/DDBJ whole genome shotgun (WGS) entry which is preliminary data.</text>
</comment>
<protein>
    <submittedName>
        <fullName evidence="2">Uncharacterized protein</fullName>
    </submittedName>
</protein>
<evidence type="ECO:0000256" key="1">
    <source>
        <dbReference type="SAM" id="SignalP"/>
    </source>
</evidence>